<dbReference type="GO" id="GO:0005875">
    <property type="term" value="C:microtubule associated complex"/>
    <property type="evidence" value="ECO:0007669"/>
    <property type="project" value="TreeGrafter"/>
</dbReference>
<feature type="compositionally biased region" description="Low complexity" evidence="1">
    <location>
        <begin position="34"/>
        <end position="53"/>
    </location>
</feature>
<dbReference type="PANTHER" id="PTHR13843:SF12">
    <property type="entry name" value="ATPASE F1_V1_A1 COMPLEX ALPHA_BETA SUBUNIT NUCLEOTIDE-BINDING DOMAIN-CONTAINING PROTEIN"/>
    <property type="match status" value="1"/>
</dbReference>
<dbReference type="Pfam" id="PF08642">
    <property type="entry name" value="Rxt3"/>
    <property type="match status" value="1"/>
</dbReference>
<dbReference type="PANTHER" id="PTHR13843">
    <property type="entry name" value="MICROTUBULE-ASSOCIATED PROTEIN"/>
    <property type="match status" value="1"/>
</dbReference>
<dbReference type="EMBL" id="RSCD01000006">
    <property type="protein sequence ID" value="RSH92381.1"/>
    <property type="molecule type" value="Genomic_DNA"/>
</dbReference>
<feature type="region of interest" description="Disordered" evidence="1">
    <location>
        <begin position="223"/>
        <end position="491"/>
    </location>
</feature>
<feature type="compositionally biased region" description="Polar residues" evidence="1">
    <location>
        <begin position="281"/>
        <end position="295"/>
    </location>
</feature>
<feature type="region of interest" description="Disordered" evidence="1">
    <location>
        <begin position="519"/>
        <end position="560"/>
    </location>
</feature>
<feature type="compositionally biased region" description="Basic residues" evidence="1">
    <location>
        <begin position="127"/>
        <end position="148"/>
    </location>
</feature>
<feature type="compositionally biased region" description="Low complexity" evidence="1">
    <location>
        <begin position="306"/>
        <end position="325"/>
    </location>
</feature>
<evidence type="ECO:0000313" key="2">
    <source>
        <dbReference type="EMBL" id="RSH92381.1"/>
    </source>
</evidence>
<evidence type="ECO:0000313" key="3">
    <source>
        <dbReference type="Proteomes" id="UP000279259"/>
    </source>
</evidence>
<feature type="compositionally biased region" description="Basic residues" evidence="1">
    <location>
        <begin position="702"/>
        <end position="711"/>
    </location>
</feature>
<dbReference type="InterPro" id="IPR013951">
    <property type="entry name" value="Rxt3"/>
</dbReference>
<feature type="compositionally biased region" description="Polar residues" evidence="1">
    <location>
        <begin position="428"/>
        <end position="448"/>
    </location>
</feature>
<proteinExistence type="predicted"/>
<dbReference type="AlphaFoldDB" id="A0A427YMW5"/>
<feature type="region of interest" description="Disordered" evidence="1">
    <location>
        <begin position="1"/>
        <end position="194"/>
    </location>
</feature>
<protein>
    <submittedName>
        <fullName evidence="2">Uncharacterized protein</fullName>
    </submittedName>
</protein>
<feature type="compositionally biased region" description="Low complexity" evidence="1">
    <location>
        <begin position="597"/>
        <end position="622"/>
    </location>
</feature>
<dbReference type="InterPro" id="IPR026074">
    <property type="entry name" value="MAP1"/>
</dbReference>
<feature type="compositionally biased region" description="Low complexity" evidence="1">
    <location>
        <begin position="457"/>
        <end position="486"/>
    </location>
</feature>
<dbReference type="SUPFAM" id="SSF69848">
    <property type="entry name" value="LCCL domain"/>
    <property type="match status" value="1"/>
</dbReference>
<accession>A0A427YMW5</accession>
<feature type="compositionally biased region" description="Low complexity" evidence="1">
    <location>
        <begin position="259"/>
        <end position="273"/>
    </location>
</feature>
<name>A0A427YMW5_9TREE</name>
<feature type="compositionally biased region" description="Polar residues" evidence="1">
    <location>
        <begin position="20"/>
        <end position="29"/>
    </location>
</feature>
<feature type="region of interest" description="Disordered" evidence="1">
    <location>
        <begin position="1080"/>
        <end position="1144"/>
    </location>
</feature>
<feature type="compositionally biased region" description="Basic and acidic residues" evidence="1">
    <location>
        <begin position="1099"/>
        <end position="1115"/>
    </location>
</feature>
<feature type="compositionally biased region" description="Acidic residues" evidence="1">
    <location>
        <begin position="1133"/>
        <end position="1144"/>
    </location>
</feature>
<dbReference type="OrthoDB" id="3596986at2759"/>
<sequence>MSKPNPSSDPPPRSSIFGMGSQSTYSSLYPHSKPPGTSAASSASPSGGSNPAVSPNPPPASTVGASSAASAAGRASNPSTPGLRPSYGLGSAADRSRGTFPTGTHLSRPSEPASATAPGAAQNQNHAHTHSHSVPPHHHHHHHHHVHAHTPGQPSSAASTPSSSAGDRASTTPSTTATGASSIYRPAGTAAADRDPVRRDSFLFGRGLGSLFSDLQQERAARERELRQRQLQQQAQRDAEAKRAADEREKQNAALLGRTSPKTSTSTSTLDTSDPYRRPGSVQTSPKTSTVTPSNPYARPNPPSPTNTRTLPGAASASASASAAAKPSISPQLQSASAASARPNLPGLSSIAPRSLPSPFDIGRERSGSITTPQDTPGHHRTLSGSTKTSEPLSGIGQRSPEKPSPAQANPAARGLYSAPPPLAQAPRDSSVQRSPVARSSATVSPRQQTREPPKPATATAAAGTAAAAAKPGTPTAASTATSQPPRSNPYGLSYATSGYAPYLGIGGAYGGYGMTWQEREKAREREREREKERVERELERKRRMDEEQERYQKAREEEHRMWKRMREDYEREAQRKREERERENKERIAAYEQKLAAKSAAQARPPAPTATPATTTSTAATGYDPYLRQAQAGAGSAYGGHRIEVLNEPARPAETASVIQQVAPQREPRPYGYKTENRDYQYQPREKRPRMDAAVEEQAHRRGSVGKSKRRKEEVAEKAKEVPAPRDWAALVQPNKRDPEVSSAPVERWLKELPELDRVISRELYGGTGWTLARSGCTDPENAGGLVHVRVGGSFLGKGWKVRGELDWDSATPQGTGESEVGLAWAEGTKDERRAWGTDVYTDDSDLGLVLVHAGWLRWGGSPDKSDNDQIDVTVRIVPTLVRYTSTERNGIRTRGWGNGHDGMSIVVEGVERIKVDNKWLSTRSNRKARMADYARQRLLILPLEESTRANTLDTVMLADSGEGGMKYSPDMLVDFLDQDQPRSLWTHELVLTADADKYCLSLFQSDLSLELTQVLPGKTSVVAGRKRRTGKPVVQVLATGIPAIEFHWVPEGLAVRTKGRKGLLCPFERFRWAKNGEGEKEAVGDDDEEEDEAEGMEEVKEEVLKQEEIKEESSLGSRQTSSKRAKAERMDVDEEDLIIARV</sequence>
<feature type="region of interest" description="Disordered" evidence="1">
    <location>
        <begin position="655"/>
        <end position="723"/>
    </location>
</feature>
<dbReference type="GO" id="GO:0005829">
    <property type="term" value="C:cytosol"/>
    <property type="evidence" value="ECO:0007669"/>
    <property type="project" value="TreeGrafter"/>
</dbReference>
<feature type="region of interest" description="Disordered" evidence="1">
    <location>
        <begin position="596"/>
        <end position="623"/>
    </location>
</feature>
<gene>
    <name evidence="2" type="ORF">EHS25_008796</name>
</gene>
<organism evidence="2 3">
    <name type="scientific">Saitozyma podzolica</name>
    <dbReference type="NCBI Taxonomy" id="1890683"/>
    <lineage>
        <taxon>Eukaryota</taxon>
        <taxon>Fungi</taxon>
        <taxon>Dikarya</taxon>
        <taxon>Basidiomycota</taxon>
        <taxon>Agaricomycotina</taxon>
        <taxon>Tremellomycetes</taxon>
        <taxon>Tremellales</taxon>
        <taxon>Trimorphomycetaceae</taxon>
        <taxon>Saitozyma</taxon>
    </lineage>
</organism>
<dbReference type="GO" id="GO:0008017">
    <property type="term" value="F:microtubule binding"/>
    <property type="evidence" value="ECO:0007669"/>
    <property type="project" value="InterPro"/>
</dbReference>
<feature type="compositionally biased region" description="Basic and acidic residues" evidence="1">
    <location>
        <begin position="676"/>
        <end position="701"/>
    </location>
</feature>
<dbReference type="InterPro" id="IPR036609">
    <property type="entry name" value="LCCL_sf"/>
</dbReference>
<feature type="compositionally biased region" description="Low complexity" evidence="1">
    <location>
        <begin position="154"/>
        <end position="182"/>
    </location>
</feature>
<dbReference type="Gene3D" id="2.170.130.20">
    <property type="entry name" value="LCCL-like domain"/>
    <property type="match status" value="1"/>
</dbReference>
<feature type="compositionally biased region" description="Acidic residues" evidence="1">
    <location>
        <begin position="1086"/>
        <end position="1098"/>
    </location>
</feature>
<dbReference type="GO" id="GO:0003779">
    <property type="term" value="F:actin binding"/>
    <property type="evidence" value="ECO:0007669"/>
    <property type="project" value="TreeGrafter"/>
</dbReference>
<dbReference type="Proteomes" id="UP000279259">
    <property type="component" value="Unassembled WGS sequence"/>
</dbReference>
<dbReference type="GO" id="GO:0000226">
    <property type="term" value="P:microtubule cytoskeleton organization"/>
    <property type="evidence" value="ECO:0007669"/>
    <property type="project" value="InterPro"/>
</dbReference>
<feature type="compositionally biased region" description="Basic and acidic residues" evidence="1">
    <location>
        <begin position="237"/>
        <end position="251"/>
    </location>
</feature>
<feature type="compositionally biased region" description="Basic and acidic residues" evidence="1">
    <location>
        <begin position="712"/>
        <end position="723"/>
    </location>
</feature>
<comment type="caution">
    <text evidence="2">The sequence shown here is derived from an EMBL/GenBank/DDBJ whole genome shotgun (WGS) entry which is preliminary data.</text>
</comment>
<feature type="compositionally biased region" description="Polar residues" evidence="1">
    <location>
        <begin position="383"/>
        <end position="392"/>
    </location>
</feature>
<keyword evidence="3" id="KW-1185">Reference proteome</keyword>
<dbReference type="STRING" id="1890683.A0A427YMW5"/>
<feature type="compositionally biased region" description="Low complexity" evidence="1">
    <location>
        <begin position="61"/>
        <end position="79"/>
    </location>
</feature>
<dbReference type="GO" id="GO:0005874">
    <property type="term" value="C:microtubule"/>
    <property type="evidence" value="ECO:0007669"/>
    <property type="project" value="InterPro"/>
</dbReference>
<evidence type="ECO:0000256" key="1">
    <source>
        <dbReference type="SAM" id="MobiDB-lite"/>
    </source>
</evidence>
<dbReference type="GO" id="GO:0031114">
    <property type="term" value="P:regulation of microtubule depolymerization"/>
    <property type="evidence" value="ECO:0007669"/>
    <property type="project" value="TreeGrafter"/>
</dbReference>
<reference evidence="2 3" key="1">
    <citation type="submission" date="2018-11" db="EMBL/GenBank/DDBJ databases">
        <title>Genome sequence of Saitozyma podzolica DSM 27192.</title>
        <authorList>
            <person name="Aliyu H."/>
            <person name="Gorte O."/>
            <person name="Ochsenreither K."/>
        </authorList>
    </citation>
    <scope>NUCLEOTIDE SEQUENCE [LARGE SCALE GENOMIC DNA]</scope>
    <source>
        <strain evidence="2 3">DSM 27192</strain>
    </source>
</reference>